<dbReference type="Gene3D" id="3.40.720.10">
    <property type="entry name" value="Alkaline Phosphatase, subunit A"/>
    <property type="match status" value="1"/>
</dbReference>
<feature type="transmembrane region" description="Helical" evidence="3">
    <location>
        <begin position="68"/>
        <end position="97"/>
    </location>
</feature>
<evidence type="ECO:0000313" key="5">
    <source>
        <dbReference type="Proteomes" id="UP001499882"/>
    </source>
</evidence>
<evidence type="ECO:0000256" key="1">
    <source>
        <dbReference type="ARBA" id="ARBA00022679"/>
    </source>
</evidence>
<keyword evidence="1 2" id="KW-0808">Transferase</keyword>
<keyword evidence="5" id="KW-1185">Reference proteome</keyword>
<feature type="transmembrane region" description="Helical" evidence="3">
    <location>
        <begin position="280"/>
        <end position="301"/>
    </location>
</feature>
<evidence type="ECO:0008006" key="6">
    <source>
        <dbReference type="Google" id="ProtNLM"/>
    </source>
</evidence>
<dbReference type="Gene3D" id="1.20.120.1760">
    <property type="match status" value="1"/>
</dbReference>
<dbReference type="InterPro" id="IPR017850">
    <property type="entry name" value="Alkaline_phosphatase_core_sf"/>
</dbReference>
<comment type="caution">
    <text evidence="4">The sequence shown here is derived from an EMBL/GenBank/DDBJ whole genome shotgun (WGS) entry which is preliminary data.</text>
</comment>
<dbReference type="Pfam" id="PF01066">
    <property type="entry name" value="CDP-OH_P_transf"/>
    <property type="match status" value="1"/>
</dbReference>
<dbReference type="RefSeq" id="WP_345525279.1">
    <property type="nucleotide sequence ID" value="NZ_BAABKN010000005.1"/>
</dbReference>
<keyword evidence="3" id="KW-1133">Transmembrane helix</keyword>
<reference evidence="5" key="1">
    <citation type="journal article" date="2019" name="Int. J. Syst. Evol. Microbiol.">
        <title>The Global Catalogue of Microorganisms (GCM) 10K type strain sequencing project: providing services to taxonomists for standard genome sequencing and annotation.</title>
        <authorList>
            <consortium name="The Broad Institute Genomics Platform"/>
            <consortium name="The Broad Institute Genome Sequencing Center for Infectious Disease"/>
            <person name="Wu L."/>
            <person name="Ma J."/>
        </authorList>
    </citation>
    <scope>NUCLEOTIDE SEQUENCE [LARGE SCALE GENOMIC DNA]</scope>
    <source>
        <strain evidence="5">JCM 18532</strain>
    </source>
</reference>
<dbReference type="InterPro" id="IPR048254">
    <property type="entry name" value="CDP_ALCOHOL_P_TRANSF_CS"/>
</dbReference>
<accession>A0ABP8YEW2</accession>
<dbReference type="InterPro" id="IPR043130">
    <property type="entry name" value="CDP-OH_PTrfase_TM_dom"/>
</dbReference>
<proteinExistence type="inferred from homology"/>
<feature type="transmembrane region" description="Helical" evidence="3">
    <location>
        <begin position="313"/>
        <end position="339"/>
    </location>
</feature>
<feature type="transmembrane region" description="Helical" evidence="3">
    <location>
        <begin position="224"/>
        <end position="249"/>
    </location>
</feature>
<name>A0ABP8YEW2_9ACTN</name>
<gene>
    <name evidence="4" type="ORF">GCM10023350_07800</name>
</gene>
<evidence type="ECO:0000256" key="3">
    <source>
        <dbReference type="SAM" id="Phobius"/>
    </source>
</evidence>
<feature type="transmembrane region" description="Helical" evidence="3">
    <location>
        <begin position="12"/>
        <end position="41"/>
    </location>
</feature>
<comment type="similarity">
    <text evidence="2">Belongs to the CDP-alcohol phosphatidyltransferase class-I family.</text>
</comment>
<evidence type="ECO:0000256" key="2">
    <source>
        <dbReference type="RuleBase" id="RU003750"/>
    </source>
</evidence>
<feature type="transmembrane region" description="Helical" evidence="3">
    <location>
        <begin position="175"/>
        <end position="193"/>
    </location>
</feature>
<dbReference type="Proteomes" id="UP001499882">
    <property type="component" value="Unassembled WGS sequence"/>
</dbReference>
<sequence length="684" mass="73151">MPQVQHPANWITFVRALLAVTVAVTGPTGPGLTLVVVALALDWVDGQVARRTGTCSAFGARFDMETDAFLILVLSAYAAADLGWWVLLIGAARYLLWLAERLLPWLRRPVPPRYWRKVVAAIQGTVLAVAVAGVLPSGWSAALLVGALALLAESFGRDVWWLWRSRSAEVPYPEGGGVTLVALGAVWVALVLPHDAGDLARLPVDALLLVVVSLLPWRRARAIASAALGVGLAAVVVVEAFDVGFHTFLDRPFDPLTDWAYLGPGVGVLGDSIGVGPARATAALAAVLVAALLVVLPLATVRAAGTIARHRRPALAAALVLAVAPLAQVGSTSAAGLAYDEVRQVRADLADRQDFARAIAADPYADVPPDGLLHALRGKDVLVVFVESYGRVALEGTSFAPGVEAVVDDGTGRLDAAGWSSRSAFLTSPTFGAASWLAHSTLQSGLWVDSQRRYDQLIGADRLTLTSAFAAGGWRTVFDVPANTEDWPQGQEFYGFDHLYDSRNVGYGGPEFGYAPVPDQYTLAQFQRLELAPRDRPPVMAEIDLVSSHHPWAPSPAPVPWDQVGDGSTLAAPPATGDPDIPTLYGRSIEYSMSTLVSWLESQPDRDLVLLVLGDHQPHSYVTGPNPGHDVPVSVIARDPRVVRRIAGWGWQPGLHPGPDAPVWRMDAVRDRFLQSFSRSAFSR</sequence>
<keyword evidence="3" id="KW-0472">Membrane</keyword>
<keyword evidence="3" id="KW-0812">Transmembrane</keyword>
<dbReference type="EMBL" id="BAABKN010000005">
    <property type="protein sequence ID" value="GAA4727343.1"/>
    <property type="molecule type" value="Genomic_DNA"/>
</dbReference>
<evidence type="ECO:0000313" key="4">
    <source>
        <dbReference type="EMBL" id="GAA4727343.1"/>
    </source>
</evidence>
<dbReference type="InterPro" id="IPR000462">
    <property type="entry name" value="CDP-OH_P_trans"/>
</dbReference>
<dbReference type="PROSITE" id="PS00379">
    <property type="entry name" value="CDP_ALCOHOL_P_TRANSF"/>
    <property type="match status" value="1"/>
</dbReference>
<protein>
    <recommendedName>
        <fullName evidence="6">CDP-alcohol phosphatidyltransferase family protein</fullName>
    </recommendedName>
</protein>
<organism evidence="4 5">
    <name type="scientific">Nocardioides endophyticus</name>
    <dbReference type="NCBI Taxonomy" id="1353775"/>
    <lineage>
        <taxon>Bacteria</taxon>
        <taxon>Bacillati</taxon>
        <taxon>Actinomycetota</taxon>
        <taxon>Actinomycetes</taxon>
        <taxon>Propionibacteriales</taxon>
        <taxon>Nocardioidaceae</taxon>
        <taxon>Nocardioides</taxon>
    </lineage>
</organism>